<feature type="region of interest" description="Disordered" evidence="1">
    <location>
        <begin position="74"/>
        <end position="99"/>
    </location>
</feature>
<comment type="caution">
    <text evidence="2">The sequence shown here is derived from an EMBL/GenBank/DDBJ whole genome shotgun (WGS) entry which is preliminary data.</text>
</comment>
<proteinExistence type="predicted"/>
<dbReference type="Gene3D" id="1.20.5.320">
    <property type="entry name" value="6-Phosphogluconate Dehydrogenase, domain 3"/>
    <property type="match status" value="1"/>
</dbReference>
<dbReference type="EMBL" id="LAZR01055174">
    <property type="protein sequence ID" value="KKK76969.1"/>
    <property type="molecule type" value="Genomic_DNA"/>
</dbReference>
<protein>
    <recommendedName>
        <fullName evidence="3">Collagen-like protein</fullName>
    </recommendedName>
</protein>
<accession>A0A0F9AEU5</accession>
<name>A0A0F9AEU5_9ZZZZ</name>
<evidence type="ECO:0008006" key="3">
    <source>
        <dbReference type="Google" id="ProtNLM"/>
    </source>
</evidence>
<reference evidence="2" key="1">
    <citation type="journal article" date="2015" name="Nature">
        <title>Complex archaea that bridge the gap between prokaryotes and eukaryotes.</title>
        <authorList>
            <person name="Spang A."/>
            <person name="Saw J.H."/>
            <person name="Jorgensen S.L."/>
            <person name="Zaremba-Niedzwiedzka K."/>
            <person name="Martijn J."/>
            <person name="Lind A.E."/>
            <person name="van Eijk R."/>
            <person name="Schleper C."/>
            <person name="Guy L."/>
            <person name="Ettema T.J."/>
        </authorList>
    </citation>
    <scope>NUCLEOTIDE SEQUENCE</scope>
</reference>
<feature type="non-terminal residue" evidence="2">
    <location>
        <position position="1"/>
    </location>
</feature>
<gene>
    <name evidence="2" type="ORF">LCGC14_2858280</name>
</gene>
<sequence length="110" mass="11672">ITQVNEAEVRGMLKDIRQYWTPADIERFRMYNLFGGSWSYWANDLGIWAIGEENWDKFTAEVVAKGLSKGLVVGPGGVPGSTGPQGPTGPAGPAGSDGKVEIFVDGSAVA</sequence>
<organism evidence="2">
    <name type="scientific">marine sediment metagenome</name>
    <dbReference type="NCBI Taxonomy" id="412755"/>
    <lineage>
        <taxon>unclassified sequences</taxon>
        <taxon>metagenomes</taxon>
        <taxon>ecological metagenomes</taxon>
    </lineage>
</organism>
<evidence type="ECO:0000256" key="1">
    <source>
        <dbReference type="SAM" id="MobiDB-lite"/>
    </source>
</evidence>
<dbReference type="AlphaFoldDB" id="A0A0F9AEU5"/>
<evidence type="ECO:0000313" key="2">
    <source>
        <dbReference type="EMBL" id="KKK76969.1"/>
    </source>
</evidence>